<feature type="transmembrane region" description="Helical" evidence="8">
    <location>
        <begin position="428"/>
        <end position="447"/>
    </location>
</feature>
<feature type="transmembrane region" description="Helical" evidence="8">
    <location>
        <begin position="72"/>
        <end position="95"/>
    </location>
</feature>
<name>D7G9C4_ECTSI</name>
<sequence length="525" mass="56760">MAIVIAVGNGAIANEVLKKTKGHALGLGFVAIAFGMAFFLAISMFGHISANVNPAMLVAKAFLGRLAWKDALALSVANILGGFLGGVVVYGLYFAHFSIVPERPSPPRWDDAFVDSSYAPPTHTRNAYISYEPRHRTLSNEERRKVVFRYRPTEASGNGDKACNSNSFPHAERSNSIQVGTMLHEHDKARDPVYGAGWEGTEEPSAECHDEHRSRVDLAETQQADRARSSSRGLNRVLSGESLEQDGDYYSDQGRGAEDCAPVVQSERTPRTGLRLRQVAGIKFGGVQLHEASRVSTKSPRRPPSLSGFFSGIARMERAELENQELISQLERDGITKKDVAVYRGMLIADQNAKLAAFASRPAVLNYAANTVSGSAAALYEAATFGPDNVDQVAEIIGTFALIWSALMLEERVNLLETPEAADNLMPILGPLLIGFLVLGLVTAMAGPTGYASNPARDLGPRIAHFVLPIPNKGPSEWYYAFVPVVGPLIGGFLGAAAFYGCIQLNDYPAWFEGPTNTFGGSWEL</sequence>
<organism evidence="9 10">
    <name type="scientific">Ectocarpus siliculosus</name>
    <name type="common">Brown alga</name>
    <name type="synonym">Conferva siliculosa</name>
    <dbReference type="NCBI Taxonomy" id="2880"/>
    <lineage>
        <taxon>Eukaryota</taxon>
        <taxon>Sar</taxon>
        <taxon>Stramenopiles</taxon>
        <taxon>Ochrophyta</taxon>
        <taxon>PX clade</taxon>
        <taxon>Phaeophyceae</taxon>
        <taxon>Ectocarpales</taxon>
        <taxon>Ectocarpaceae</taxon>
        <taxon>Ectocarpus</taxon>
    </lineage>
</organism>
<evidence type="ECO:0000313" key="9">
    <source>
        <dbReference type="EMBL" id="CBJ28267.1"/>
    </source>
</evidence>
<feature type="compositionally biased region" description="Basic and acidic residues" evidence="7">
    <location>
        <begin position="219"/>
        <end position="228"/>
    </location>
</feature>
<keyword evidence="10" id="KW-1185">Reference proteome</keyword>
<reference evidence="9 10" key="1">
    <citation type="journal article" date="2010" name="Nature">
        <title>The Ectocarpus genome and the independent evolution of multicellularity in brown algae.</title>
        <authorList>
            <person name="Cock J.M."/>
            <person name="Sterck L."/>
            <person name="Rouze P."/>
            <person name="Scornet D."/>
            <person name="Allen A.E."/>
            <person name="Amoutzias G."/>
            <person name="Anthouard V."/>
            <person name="Artiguenave F."/>
            <person name="Aury J.M."/>
            <person name="Badger J.H."/>
            <person name="Beszteri B."/>
            <person name="Billiau K."/>
            <person name="Bonnet E."/>
            <person name="Bothwell J.H."/>
            <person name="Bowler C."/>
            <person name="Boyen C."/>
            <person name="Brownlee C."/>
            <person name="Carrano C.J."/>
            <person name="Charrier B."/>
            <person name="Cho G.Y."/>
            <person name="Coelho S.M."/>
            <person name="Collen J."/>
            <person name="Corre E."/>
            <person name="Da Silva C."/>
            <person name="Delage L."/>
            <person name="Delaroque N."/>
            <person name="Dittami S.M."/>
            <person name="Doulbeau S."/>
            <person name="Elias M."/>
            <person name="Farnham G."/>
            <person name="Gachon C.M."/>
            <person name="Gschloessl B."/>
            <person name="Heesch S."/>
            <person name="Jabbari K."/>
            <person name="Jubin C."/>
            <person name="Kawai H."/>
            <person name="Kimura K."/>
            <person name="Kloareg B."/>
            <person name="Kupper F.C."/>
            <person name="Lang D."/>
            <person name="Le Bail A."/>
            <person name="Leblanc C."/>
            <person name="Lerouge P."/>
            <person name="Lohr M."/>
            <person name="Lopez P.J."/>
            <person name="Martens C."/>
            <person name="Maumus F."/>
            <person name="Michel G."/>
            <person name="Miranda-Saavedra D."/>
            <person name="Morales J."/>
            <person name="Moreau H."/>
            <person name="Motomura T."/>
            <person name="Nagasato C."/>
            <person name="Napoli C.A."/>
            <person name="Nelson D.R."/>
            <person name="Nyvall-Collen P."/>
            <person name="Peters A.F."/>
            <person name="Pommier C."/>
            <person name="Potin P."/>
            <person name="Poulain J."/>
            <person name="Quesneville H."/>
            <person name="Read B."/>
            <person name="Rensing S.A."/>
            <person name="Ritter A."/>
            <person name="Rousvoal S."/>
            <person name="Samanta M."/>
            <person name="Samson G."/>
            <person name="Schroeder D.C."/>
            <person name="Segurens B."/>
            <person name="Strittmatter M."/>
            <person name="Tonon T."/>
            <person name="Tregear J.W."/>
            <person name="Valentin K."/>
            <person name="von Dassow P."/>
            <person name="Yamagishi T."/>
            <person name="Van de Peer Y."/>
            <person name="Wincker P."/>
        </authorList>
    </citation>
    <scope>NUCLEOTIDE SEQUENCE [LARGE SCALE GENOMIC DNA]</scope>
    <source>
        <strain evidence="10">Ec32 / CCAP1310/4</strain>
    </source>
</reference>
<dbReference type="PANTHER" id="PTHR43829">
    <property type="entry name" value="AQUAPORIN OR AQUAGLYCEROPORIN RELATED"/>
    <property type="match status" value="1"/>
</dbReference>
<dbReference type="EMBL" id="FN649734">
    <property type="protein sequence ID" value="CBJ28267.1"/>
    <property type="molecule type" value="Genomic_DNA"/>
</dbReference>
<dbReference type="EMBL" id="FN649212">
    <property type="protein sequence ID" value="CBJ28267.1"/>
    <property type="molecule type" value="Genomic_DNA"/>
</dbReference>
<dbReference type="InParanoid" id="D7G9C4"/>
<evidence type="ECO:0000256" key="2">
    <source>
        <dbReference type="ARBA" id="ARBA00006175"/>
    </source>
</evidence>
<dbReference type="InterPro" id="IPR023271">
    <property type="entry name" value="Aquaporin-like"/>
</dbReference>
<keyword evidence="4 8" id="KW-0812">Transmembrane</keyword>
<dbReference type="AlphaFoldDB" id="D7G9C4"/>
<gene>
    <name evidence="9" type="ORF">Esi_0097_0073</name>
</gene>
<evidence type="ECO:0000256" key="4">
    <source>
        <dbReference type="ARBA" id="ARBA00022692"/>
    </source>
</evidence>
<evidence type="ECO:0000256" key="1">
    <source>
        <dbReference type="ARBA" id="ARBA00004141"/>
    </source>
</evidence>
<evidence type="ECO:0000256" key="8">
    <source>
        <dbReference type="SAM" id="Phobius"/>
    </source>
</evidence>
<evidence type="ECO:0000256" key="5">
    <source>
        <dbReference type="ARBA" id="ARBA00022989"/>
    </source>
</evidence>
<dbReference type="SUPFAM" id="SSF81338">
    <property type="entry name" value="Aquaporin-like"/>
    <property type="match status" value="2"/>
</dbReference>
<evidence type="ECO:0000256" key="7">
    <source>
        <dbReference type="SAM" id="MobiDB-lite"/>
    </source>
</evidence>
<dbReference type="GO" id="GO:0005886">
    <property type="term" value="C:plasma membrane"/>
    <property type="evidence" value="ECO:0007669"/>
    <property type="project" value="TreeGrafter"/>
</dbReference>
<evidence type="ECO:0000256" key="6">
    <source>
        <dbReference type="ARBA" id="ARBA00023136"/>
    </source>
</evidence>
<keyword evidence="6 8" id="KW-0472">Membrane</keyword>
<dbReference type="GO" id="GO:0015250">
    <property type="term" value="F:water channel activity"/>
    <property type="evidence" value="ECO:0007669"/>
    <property type="project" value="TreeGrafter"/>
</dbReference>
<protein>
    <submittedName>
        <fullName evidence="9">MIP family channel protein</fullName>
    </submittedName>
</protein>
<keyword evidence="5 8" id="KW-1133">Transmembrane helix</keyword>
<feature type="region of interest" description="Disordered" evidence="7">
    <location>
        <begin position="219"/>
        <end position="268"/>
    </location>
</feature>
<dbReference type="GO" id="GO:0015254">
    <property type="term" value="F:glycerol channel activity"/>
    <property type="evidence" value="ECO:0007669"/>
    <property type="project" value="TreeGrafter"/>
</dbReference>
<dbReference type="InterPro" id="IPR050363">
    <property type="entry name" value="MIP/Aquaporin"/>
</dbReference>
<feature type="transmembrane region" description="Helical" evidence="8">
    <location>
        <begin position="24"/>
        <end position="48"/>
    </location>
</feature>
<accession>D7G9C4</accession>
<dbReference type="STRING" id="2880.D7G9C4"/>
<comment type="similarity">
    <text evidence="2">Belongs to the MIP/aquaporin (TC 1.A.8) family.</text>
</comment>
<evidence type="ECO:0000256" key="3">
    <source>
        <dbReference type="ARBA" id="ARBA00022448"/>
    </source>
</evidence>
<keyword evidence="3" id="KW-0813">Transport</keyword>
<dbReference type="InterPro" id="IPR000425">
    <property type="entry name" value="MIP"/>
</dbReference>
<feature type="transmembrane region" description="Helical" evidence="8">
    <location>
        <begin position="478"/>
        <end position="503"/>
    </location>
</feature>
<dbReference type="Proteomes" id="UP000002630">
    <property type="component" value="Linkage Group LG09"/>
</dbReference>
<dbReference type="OrthoDB" id="3222at2759"/>
<proteinExistence type="inferred from homology"/>
<evidence type="ECO:0000313" key="10">
    <source>
        <dbReference type="Proteomes" id="UP000002630"/>
    </source>
</evidence>
<dbReference type="Pfam" id="PF00230">
    <property type="entry name" value="MIP"/>
    <property type="match status" value="2"/>
</dbReference>
<dbReference type="eggNOG" id="ENOG502S6IG">
    <property type="taxonomic scope" value="Eukaryota"/>
</dbReference>
<dbReference type="Gene3D" id="1.20.1080.10">
    <property type="entry name" value="Glycerol uptake facilitator protein"/>
    <property type="match status" value="2"/>
</dbReference>
<comment type="subcellular location">
    <subcellularLocation>
        <location evidence="1">Membrane</location>
        <topology evidence="1">Multi-pass membrane protein</topology>
    </subcellularLocation>
</comment>
<dbReference type="OMA" id="MFGHISA"/>
<dbReference type="PANTHER" id="PTHR43829:SF9">
    <property type="entry name" value="AQUAPORIN-9"/>
    <property type="match status" value="1"/>
</dbReference>